<organism evidence="2 3">
    <name type="scientific">Effusibacillus dendaii</name>
    <dbReference type="NCBI Taxonomy" id="2743772"/>
    <lineage>
        <taxon>Bacteria</taxon>
        <taxon>Bacillati</taxon>
        <taxon>Bacillota</taxon>
        <taxon>Bacilli</taxon>
        <taxon>Bacillales</taxon>
        <taxon>Alicyclobacillaceae</taxon>
        <taxon>Effusibacillus</taxon>
    </lineage>
</organism>
<proteinExistence type="predicted"/>
<dbReference type="AlphaFoldDB" id="A0A7I8D8I6"/>
<keyword evidence="3" id="KW-1185">Reference proteome</keyword>
<reference evidence="2 3" key="1">
    <citation type="submission" date="2020-08" db="EMBL/GenBank/DDBJ databases">
        <title>Complete Genome Sequence of Effusibacillus dendaii Strain skT53, Isolated from Farmland soil.</title>
        <authorList>
            <person name="Konishi T."/>
            <person name="Kawasaki H."/>
        </authorList>
    </citation>
    <scope>NUCLEOTIDE SEQUENCE [LARGE SCALE GENOMIC DNA]</scope>
    <source>
        <strain evidence="3">skT53</strain>
    </source>
</reference>
<dbReference type="CDD" id="cd00093">
    <property type="entry name" value="HTH_XRE"/>
    <property type="match status" value="1"/>
</dbReference>
<evidence type="ECO:0000313" key="3">
    <source>
        <dbReference type="Proteomes" id="UP000593802"/>
    </source>
</evidence>
<dbReference type="KEGG" id="eff:skT53_14190"/>
<dbReference type="EMBL" id="AP023366">
    <property type="protein sequence ID" value="BCJ86434.1"/>
    <property type="molecule type" value="Genomic_DNA"/>
</dbReference>
<sequence>MENRLKAVLDGRTIKWLSDKTGINRNTITSYINGTVPPLDKAYAIARVLGVSVYDIWPQE</sequence>
<dbReference type="SUPFAM" id="SSF47413">
    <property type="entry name" value="lambda repressor-like DNA-binding domains"/>
    <property type="match status" value="1"/>
</dbReference>
<dbReference type="Proteomes" id="UP000593802">
    <property type="component" value="Chromosome"/>
</dbReference>
<protein>
    <recommendedName>
        <fullName evidence="1">HTH cro/C1-type domain-containing protein</fullName>
    </recommendedName>
</protein>
<dbReference type="Pfam" id="PF01381">
    <property type="entry name" value="HTH_3"/>
    <property type="match status" value="1"/>
</dbReference>
<dbReference type="PROSITE" id="PS50943">
    <property type="entry name" value="HTH_CROC1"/>
    <property type="match status" value="1"/>
</dbReference>
<feature type="domain" description="HTH cro/C1-type" evidence="1">
    <location>
        <begin position="17"/>
        <end position="56"/>
    </location>
</feature>
<dbReference type="InterPro" id="IPR010982">
    <property type="entry name" value="Lambda_DNA-bd_dom_sf"/>
</dbReference>
<dbReference type="Gene3D" id="1.10.260.40">
    <property type="entry name" value="lambda repressor-like DNA-binding domains"/>
    <property type="match status" value="1"/>
</dbReference>
<dbReference type="GO" id="GO:0003677">
    <property type="term" value="F:DNA binding"/>
    <property type="evidence" value="ECO:0007669"/>
    <property type="project" value="InterPro"/>
</dbReference>
<dbReference type="InterPro" id="IPR001387">
    <property type="entry name" value="Cro/C1-type_HTH"/>
</dbReference>
<gene>
    <name evidence="2" type="ORF">skT53_14190</name>
</gene>
<name>A0A7I8D8I6_9BACL</name>
<accession>A0A7I8D8I6</accession>
<evidence type="ECO:0000259" key="1">
    <source>
        <dbReference type="PROSITE" id="PS50943"/>
    </source>
</evidence>
<evidence type="ECO:0000313" key="2">
    <source>
        <dbReference type="EMBL" id="BCJ86434.1"/>
    </source>
</evidence>
<dbReference type="SMART" id="SM00530">
    <property type="entry name" value="HTH_XRE"/>
    <property type="match status" value="1"/>
</dbReference>